<comment type="similarity">
    <text evidence="1">Belongs to the leucine-binding protein family.</text>
</comment>
<accession>A0ABW5DRC7</accession>
<feature type="domain" description="Leucine-binding protein" evidence="6">
    <location>
        <begin position="31"/>
        <end position="369"/>
    </location>
</feature>
<keyword evidence="4" id="KW-0029">Amino-acid transport</keyword>
<organism evidence="7 8">
    <name type="scientific">Lacibacterium aquatile</name>
    <dbReference type="NCBI Taxonomy" id="1168082"/>
    <lineage>
        <taxon>Bacteria</taxon>
        <taxon>Pseudomonadati</taxon>
        <taxon>Pseudomonadota</taxon>
        <taxon>Alphaproteobacteria</taxon>
        <taxon>Rhodospirillales</taxon>
        <taxon>Rhodospirillaceae</taxon>
    </lineage>
</organism>
<dbReference type="PANTHER" id="PTHR30483">
    <property type="entry name" value="LEUCINE-SPECIFIC-BINDING PROTEIN"/>
    <property type="match status" value="1"/>
</dbReference>
<evidence type="ECO:0000256" key="2">
    <source>
        <dbReference type="ARBA" id="ARBA00022448"/>
    </source>
</evidence>
<name>A0ABW5DRC7_9PROT</name>
<evidence type="ECO:0000313" key="8">
    <source>
        <dbReference type="Proteomes" id="UP001597295"/>
    </source>
</evidence>
<dbReference type="InterPro" id="IPR000709">
    <property type="entry name" value="Leu_Ile_Val-bd"/>
</dbReference>
<dbReference type="Proteomes" id="UP001597295">
    <property type="component" value="Unassembled WGS sequence"/>
</dbReference>
<dbReference type="RefSeq" id="WP_379876632.1">
    <property type="nucleotide sequence ID" value="NZ_JBHUIP010000012.1"/>
</dbReference>
<evidence type="ECO:0000313" key="7">
    <source>
        <dbReference type="EMBL" id="MFD2263607.1"/>
    </source>
</evidence>
<proteinExistence type="inferred from homology"/>
<evidence type="ECO:0000256" key="3">
    <source>
        <dbReference type="ARBA" id="ARBA00022729"/>
    </source>
</evidence>
<dbReference type="Gene3D" id="3.40.50.2300">
    <property type="match status" value="2"/>
</dbReference>
<keyword evidence="8" id="KW-1185">Reference proteome</keyword>
<evidence type="ECO:0000256" key="4">
    <source>
        <dbReference type="ARBA" id="ARBA00022970"/>
    </source>
</evidence>
<protein>
    <submittedName>
        <fullName evidence="7">ABC transporter substrate-binding protein</fullName>
    </submittedName>
</protein>
<evidence type="ECO:0000259" key="6">
    <source>
        <dbReference type="Pfam" id="PF13458"/>
    </source>
</evidence>
<sequence>MTKMLRRSLLQGAALALAFAGTATAQDKPAIKIGEINSYTALAAFTQPYRKGMELALAEINASGGVLGRKLEVVFRDDAFKPADALRHAEELVRSEKVDLLAGTFASSTGLAVAEFANQNKVLFVAAEPLTDAIVWDKGSRYVFRLRPSTHMQSAMLVEEAAKLPAKRWATVAPNYEYGTSFVAAFKKQLSAVRPDIVWVGEQWPAQGKLEAGPTVDALDAMKPEAIFNATFGPDLARFVREGNTRGLFEGRSVVSALTGEPEYMDPLKEETPNGWIVTGYPWQFDERPGQVTFREAYRKATGEHPRLGSLVGYVTIKSIAAGLAKAGSTDTEAMIKAMRGLELETPVGPVLWRAGDHQSTMGAYVGKTGLKDGNGVMVDWRYADGAKYLPPEAEAAKLRPADANK</sequence>
<dbReference type="InterPro" id="IPR028082">
    <property type="entry name" value="Peripla_BP_I"/>
</dbReference>
<evidence type="ECO:0000256" key="1">
    <source>
        <dbReference type="ARBA" id="ARBA00010062"/>
    </source>
</evidence>
<dbReference type="Pfam" id="PF13458">
    <property type="entry name" value="Peripla_BP_6"/>
    <property type="match status" value="1"/>
</dbReference>
<feature type="signal peptide" evidence="5">
    <location>
        <begin position="1"/>
        <end position="25"/>
    </location>
</feature>
<dbReference type="PROSITE" id="PS51318">
    <property type="entry name" value="TAT"/>
    <property type="match status" value="1"/>
</dbReference>
<dbReference type="SUPFAM" id="SSF53822">
    <property type="entry name" value="Periplasmic binding protein-like I"/>
    <property type="match status" value="1"/>
</dbReference>
<evidence type="ECO:0000256" key="5">
    <source>
        <dbReference type="SAM" id="SignalP"/>
    </source>
</evidence>
<dbReference type="InterPro" id="IPR051010">
    <property type="entry name" value="BCAA_transport"/>
</dbReference>
<feature type="chain" id="PRO_5046833742" evidence="5">
    <location>
        <begin position="26"/>
        <end position="406"/>
    </location>
</feature>
<dbReference type="InterPro" id="IPR028081">
    <property type="entry name" value="Leu-bd"/>
</dbReference>
<keyword evidence="2" id="KW-0813">Transport</keyword>
<comment type="caution">
    <text evidence="7">The sequence shown here is derived from an EMBL/GenBank/DDBJ whole genome shotgun (WGS) entry which is preliminary data.</text>
</comment>
<keyword evidence="3 5" id="KW-0732">Signal</keyword>
<dbReference type="InterPro" id="IPR006311">
    <property type="entry name" value="TAT_signal"/>
</dbReference>
<dbReference type="CDD" id="cd06330">
    <property type="entry name" value="PBP1_As_SBP-like"/>
    <property type="match status" value="1"/>
</dbReference>
<dbReference type="PRINTS" id="PR00337">
    <property type="entry name" value="LEUILEVALBP"/>
</dbReference>
<gene>
    <name evidence="7" type="ORF">ACFSM5_11970</name>
</gene>
<dbReference type="PANTHER" id="PTHR30483:SF37">
    <property type="entry name" value="ABC TRANSPORTER SUBSTRATE-BINDING PROTEIN"/>
    <property type="match status" value="1"/>
</dbReference>
<reference evidence="8" key="1">
    <citation type="journal article" date="2019" name="Int. J. Syst. Evol. Microbiol.">
        <title>The Global Catalogue of Microorganisms (GCM) 10K type strain sequencing project: providing services to taxonomists for standard genome sequencing and annotation.</title>
        <authorList>
            <consortium name="The Broad Institute Genomics Platform"/>
            <consortium name="The Broad Institute Genome Sequencing Center for Infectious Disease"/>
            <person name="Wu L."/>
            <person name="Ma J."/>
        </authorList>
    </citation>
    <scope>NUCLEOTIDE SEQUENCE [LARGE SCALE GENOMIC DNA]</scope>
    <source>
        <strain evidence="8">CGMCC 1.19062</strain>
    </source>
</reference>
<dbReference type="EMBL" id="JBHUIP010000012">
    <property type="protein sequence ID" value="MFD2263607.1"/>
    <property type="molecule type" value="Genomic_DNA"/>
</dbReference>